<accession>A0A1X7RVD1</accession>
<organism evidence="2 3">
    <name type="scientific">Zymoseptoria tritici (strain ST99CH_3D7)</name>
    <dbReference type="NCBI Taxonomy" id="1276538"/>
    <lineage>
        <taxon>Eukaryota</taxon>
        <taxon>Fungi</taxon>
        <taxon>Dikarya</taxon>
        <taxon>Ascomycota</taxon>
        <taxon>Pezizomycotina</taxon>
        <taxon>Dothideomycetes</taxon>
        <taxon>Dothideomycetidae</taxon>
        <taxon>Mycosphaerellales</taxon>
        <taxon>Mycosphaerellaceae</taxon>
        <taxon>Zymoseptoria</taxon>
    </lineage>
</organism>
<keyword evidence="3" id="KW-1185">Reference proteome</keyword>
<feature type="compositionally biased region" description="Polar residues" evidence="1">
    <location>
        <begin position="58"/>
        <end position="84"/>
    </location>
</feature>
<evidence type="ECO:0000313" key="3">
    <source>
        <dbReference type="Proteomes" id="UP000215127"/>
    </source>
</evidence>
<evidence type="ECO:0000256" key="1">
    <source>
        <dbReference type="SAM" id="MobiDB-lite"/>
    </source>
</evidence>
<reference evidence="2 3" key="1">
    <citation type="submission" date="2016-06" db="EMBL/GenBank/DDBJ databases">
        <authorList>
            <person name="Kjaerup R.B."/>
            <person name="Dalgaard T.S."/>
            <person name="Juul-Madsen H.R."/>
        </authorList>
    </citation>
    <scope>NUCLEOTIDE SEQUENCE [LARGE SCALE GENOMIC DNA]</scope>
</reference>
<feature type="compositionally biased region" description="Basic and acidic residues" evidence="1">
    <location>
        <begin position="350"/>
        <end position="364"/>
    </location>
</feature>
<gene>
    <name evidence="2" type="ORF">ZT3D7_G6040</name>
</gene>
<dbReference type="Proteomes" id="UP000215127">
    <property type="component" value="Chromosome 5"/>
</dbReference>
<dbReference type="EMBL" id="LT853696">
    <property type="protein sequence ID" value="SMQ50887.1"/>
    <property type="molecule type" value="Genomic_DNA"/>
</dbReference>
<sequence length="371" mass="41827">MQQNNENNKHLVYHLLSASAAFRQEHQTTARPRSVAHAQVTTLTALGPLPFQHPQPLPSTNSQESQDPTLTPDASAQQEPNNVTRLGYRPYTGYTVKEINQIIANKADHKNNTGHAVYARVRDQVNFPEMVHPVMIDMVELYTDELGADGKSAEELAARTRKNPGAGDEEIAEFLGQEEPEEIPSFGFPGGQELLSACILIQPSPTLCSKAWNDNKEKANQQKDVKEKWHELFERTLLLINTSDSEKHGQREISIEIASLFAKPRAKIIKLGDETELTGKGAMFSKLTRLLEKEEWLEQPDDFTMEDTTAEYWLGWKSKGKQYLIESSEELNTMLKVCEQRKQKAVLEVHTGESKEAAPEEDQQRALPKVK</sequence>
<protein>
    <submittedName>
        <fullName evidence="2">Uncharacterized protein</fullName>
    </submittedName>
</protein>
<evidence type="ECO:0000313" key="2">
    <source>
        <dbReference type="EMBL" id="SMQ50887.1"/>
    </source>
</evidence>
<name>A0A1X7RVD1_ZYMT9</name>
<feature type="region of interest" description="Disordered" evidence="1">
    <location>
        <begin position="47"/>
        <end position="88"/>
    </location>
</feature>
<proteinExistence type="predicted"/>
<feature type="region of interest" description="Disordered" evidence="1">
    <location>
        <begin position="350"/>
        <end position="371"/>
    </location>
</feature>
<dbReference type="AlphaFoldDB" id="A0A1X7RVD1"/>